<sequence>MGVSKRTALKRRKKDEQRRPLVSNEAIKEKTVAIMLFFGIFFSLAAVICYVIVVSTADKPVKSSKPHVIFVFADDLGWNDVSFHGSPQIPTPNLDALAASGILLNNYYVERLCSPSRAALLTGKYPMRLGLQHHVIRACERTALPVEEKIMPQYFKELGYATHLVGKWHLGYRKKEYTPAYRGFDSFFGYYNGYIDHYDYTHFTHSRTTFPKFFYGVDLHNETGEVKDVRGQYAADLFTEKAKNIIQNHDVSKPLFLYLAHLAVHTGNDQMPLQAPHDLVNQFGHIKNDSRRTFAGMVSGLDRSVGDVFQALHDKDMLSNSIFIFSSDNGGETNETIGGFSSNYPLRGKKYHVWEGGVRVPGFIWSPLFELQEPRVSMQLMHITDWLPTLYSAAGGDVERLGNIDGQSLWNTLLNNTQSPRQEILHNIDPIDNVSALRRGDFKLIFGKLPAGVETWTGRRVLEDMKQPESMDEWVFKNGSKTRDILLQIGSYLPKVPDKWRHGSEVRCKGGPETSNECKPAETPCLFNIAEDPCETTNVADLHPDVVQSMLDALIDYEKLAVKPQFQDPDPYGDPMCHGFTYVPWMDPEHTSDCPFRSVVHQIVIFQKESYLNLKFNLKSILSIARINERTGSGMLFWGFIFSSAAAICYGIAISNADKSEKPSKPHIIFILADDLGWNDVSFHGSPQIPTPNLDALASSGIILHNYYAERLCTPSRAALLTGKYPIRLGCYKKEYTPSYRGFDSFFGYYTGLIDYYDYTQLASSHVSFPKYFYGIDLHDEKGEVKDVRGQYATDLFTNKAKDIIHNHNESQKNGFSNRLSNFIIKHWKYASPLVNSKIAESEVGGDVELLGEIDGKGLWDAFLHNSPSPRQEILHNIDPIENVAALRSGDFKLITGNLVSGLESWGGHQALEGTRHPESMDEWVYKSGSKTRDILIQMGSYLPNVSDTWRDQAKVRCGECQEIGKVCNPTEIPCLFNIIEDPCETTNIADLHPEIVESMLNALSDYEKQAVKPQFKDPDPYGDPRCHGFAYVPWLDSEHVSDCPFR</sequence>
<evidence type="ECO:0000256" key="5">
    <source>
        <dbReference type="ARBA" id="ARBA00022837"/>
    </source>
</evidence>
<evidence type="ECO:0000256" key="3">
    <source>
        <dbReference type="ARBA" id="ARBA00022723"/>
    </source>
</evidence>
<protein>
    <submittedName>
        <fullName evidence="9">Arylsulfatase B like protein</fullName>
    </submittedName>
</protein>
<keyword evidence="3" id="KW-0479">Metal-binding</keyword>
<reference evidence="9" key="2">
    <citation type="submission" date="2020-06" db="EMBL/GenBank/DDBJ databases">
        <authorList>
            <person name="Sheffer M."/>
        </authorList>
    </citation>
    <scope>NUCLEOTIDE SEQUENCE</scope>
</reference>
<organism evidence="9 10">
    <name type="scientific">Argiope bruennichi</name>
    <name type="common">Wasp spider</name>
    <name type="synonym">Aranea bruennichi</name>
    <dbReference type="NCBI Taxonomy" id="94029"/>
    <lineage>
        <taxon>Eukaryota</taxon>
        <taxon>Metazoa</taxon>
        <taxon>Ecdysozoa</taxon>
        <taxon>Arthropoda</taxon>
        <taxon>Chelicerata</taxon>
        <taxon>Arachnida</taxon>
        <taxon>Araneae</taxon>
        <taxon>Araneomorphae</taxon>
        <taxon>Entelegynae</taxon>
        <taxon>Araneoidea</taxon>
        <taxon>Araneidae</taxon>
        <taxon>Argiope</taxon>
    </lineage>
</organism>
<dbReference type="Pfam" id="PF00884">
    <property type="entry name" value="Sulfatase"/>
    <property type="match status" value="2"/>
</dbReference>
<dbReference type="Proteomes" id="UP000807504">
    <property type="component" value="Unassembled WGS sequence"/>
</dbReference>
<gene>
    <name evidence="9" type="ORF">HNY73_003631</name>
</gene>
<dbReference type="CDD" id="cd16029">
    <property type="entry name" value="4-S"/>
    <property type="match status" value="1"/>
</dbReference>
<evidence type="ECO:0000256" key="7">
    <source>
        <dbReference type="SAM" id="Phobius"/>
    </source>
</evidence>
<dbReference type="PANTHER" id="PTHR10342">
    <property type="entry name" value="ARYLSULFATASE"/>
    <property type="match status" value="1"/>
</dbReference>
<reference evidence="9" key="1">
    <citation type="journal article" date="2020" name="bioRxiv">
        <title>Chromosome-level reference genome of the European wasp spider Argiope bruennichi: a resource for studies on range expansion and evolutionary adaptation.</title>
        <authorList>
            <person name="Sheffer M.M."/>
            <person name="Hoppe A."/>
            <person name="Krehenwinkel H."/>
            <person name="Uhl G."/>
            <person name="Kuss A.W."/>
            <person name="Jensen L."/>
            <person name="Jensen C."/>
            <person name="Gillespie R.G."/>
            <person name="Hoff K.J."/>
            <person name="Prost S."/>
        </authorList>
    </citation>
    <scope>NUCLEOTIDE SEQUENCE</scope>
</reference>
<dbReference type="GO" id="GO:0046872">
    <property type="term" value="F:metal ion binding"/>
    <property type="evidence" value="ECO:0007669"/>
    <property type="project" value="UniProtKB-KW"/>
</dbReference>
<dbReference type="GO" id="GO:0008484">
    <property type="term" value="F:sulfuric ester hydrolase activity"/>
    <property type="evidence" value="ECO:0007669"/>
    <property type="project" value="InterPro"/>
</dbReference>
<keyword evidence="7" id="KW-1133">Transmembrane helix</keyword>
<dbReference type="InterPro" id="IPR017850">
    <property type="entry name" value="Alkaline_phosphatase_core_sf"/>
</dbReference>
<evidence type="ECO:0000256" key="2">
    <source>
        <dbReference type="ARBA" id="ARBA00008779"/>
    </source>
</evidence>
<proteinExistence type="inferred from homology"/>
<evidence type="ECO:0000256" key="1">
    <source>
        <dbReference type="ARBA" id="ARBA00001913"/>
    </source>
</evidence>
<evidence type="ECO:0000256" key="6">
    <source>
        <dbReference type="ARBA" id="ARBA00023180"/>
    </source>
</evidence>
<keyword evidence="10" id="KW-1185">Reference proteome</keyword>
<feature type="transmembrane region" description="Helical" evidence="7">
    <location>
        <begin position="32"/>
        <end position="53"/>
    </location>
</feature>
<evidence type="ECO:0000313" key="9">
    <source>
        <dbReference type="EMBL" id="KAF8791975.1"/>
    </source>
</evidence>
<keyword evidence="5" id="KW-0106">Calcium</keyword>
<evidence type="ECO:0000256" key="4">
    <source>
        <dbReference type="ARBA" id="ARBA00022801"/>
    </source>
</evidence>
<keyword evidence="6" id="KW-0325">Glycoprotein</keyword>
<dbReference type="PANTHER" id="PTHR10342:SF264">
    <property type="entry name" value="MIP05773P-RELATED"/>
    <property type="match status" value="1"/>
</dbReference>
<dbReference type="PROSITE" id="PS00149">
    <property type="entry name" value="SULFATASE_2"/>
    <property type="match status" value="1"/>
</dbReference>
<dbReference type="EMBL" id="JABXBU010000003">
    <property type="protein sequence ID" value="KAF8791975.1"/>
    <property type="molecule type" value="Genomic_DNA"/>
</dbReference>
<feature type="domain" description="Sulfatase N-terminal" evidence="8">
    <location>
        <begin position="66"/>
        <end position="395"/>
    </location>
</feature>
<dbReference type="SUPFAM" id="SSF53649">
    <property type="entry name" value="Alkaline phosphatase-like"/>
    <property type="match status" value="3"/>
</dbReference>
<dbReference type="AlphaFoldDB" id="A0A8T0FNQ8"/>
<dbReference type="Gene3D" id="3.30.1120.10">
    <property type="match status" value="2"/>
</dbReference>
<dbReference type="InterPro" id="IPR024607">
    <property type="entry name" value="Sulfatase_CS"/>
</dbReference>
<dbReference type="Gene3D" id="3.40.720.10">
    <property type="entry name" value="Alkaline Phosphatase, subunit A"/>
    <property type="match status" value="2"/>
</dbReference>
<dbReference type="InterPro" id="IPR000917">
    <property type="entry name" value="Sulfatase_N"/>
</dbReference>
<accession>A0A8T0FNQ8</accession>
<feature type="domain" description="Sulfatase N-terminal" evidence="8">
    <location>
        <begin position="666"/>
        <end position="812"/>
    </location>
</feature>
<evidence type="ECO:0000313" key="10">
    <source>
        <dbReference type="Proteomes" id="UP000807504"/>
    </source>
</evidence>
<keyword evidence="4" id="KW-0378">Hydrolase</keyword>
<dbReference type="InterPro" id="IPR047115">
    <property type="entry name" value="ARSB"/>
</dbReference>
<name>A0A8T0FNQ8_ARGBR</name>
<keyword evidence="7" id="KW-0812">Transmembrane</keyword>
<keyword evidence="7" id="KW-0472">Membrane</keyword>
<evidence type="ECO:0000259" key="8">
    <source>
        <dbReference type="Pfam" id="PF00884"/>
    </source>
</evidence>
<comment type="cofactor">
    <cofactor evidence="1">
        <name>Ca(2+)</name>
        <dbReference type="ChEBI" id="CHEBI:29108"/>
    </cofactor>
</comment>
<comment type="similarity">
    <text evidence="2">Belongs to the sulfatase family.</text>
</comment>
<comment type="caution">
    <text evidence="9">The sequence shown here is derived from an EMBL/GenBank/DDBJ whole genome shotgun (WGS) entry which is preliminary data.</text>
</comment>